<dbReference type="SUPFAM" id="SSF51126">
    <property type="entry name" value="Pectin lyase-like"/>
    <property type="match status" value="1"/>
</dbReference>
<proteinExistence type="predicted"/>
<dbReference type="InterPro" id="IPR012334">
    <property type="entry name" value="Pectin_lyas_fold"/>
</dbReference>
<feature type="region of interest" description="Disordered" evidence="1">
    <location>
        <begin position="1"/>
        <end position="21"/>
    </location>
</feature>
<dbReference type="InterPro" id="IPR011050">
    <property type="entry name" value="Pectin_lyase_fold/virulence"/>
</dbReference>
<name>A0A9P5JVQ9_9AGAM</name>
<dbReference type="AlphaFoldDB" id="A0A9P5JVQ9"/>
<evidence type="ECO:0008006" key="4">
    <source>
        <dbReference type="Google" id="ProtNLM"/>
    </source>
</evidence>
<gene>
    <name evidence="2" type="ORF">DFH94DRAFT_796026</name>
</gene>
<dbReference type="Proteomes" id="UP000759537">
    <property type="component" value="Unassembled WGS sequence"/>
</dbReference>
<accession>A0A9P5JVQ9</accession>
<reference evidence="2" key="2">
    <citation type="journal article" date="2020" name="Nat. Commun.">
        <title>Large-scale genome sequencing of mycorrhizal fungi provides insights into the early evolution of symbiotic traits.</title>
        <authorList>
            <person name="Miyauchi S."/>
            <person name="Kiss E."/>
            <person name="Kuo A."/>
            <person name="Drula E."/>
            <person name="Kohler A."/>
            <person name="Sanchez-Garcia M."/>
            <person name="Morin E."/>
            <person name="Andreopoulos B."/>
            <person name="Barry K.W."/>
            <person name="Bonito G."/>
            <person name="Buee M."/>
            <person name="Carver A."/>
            <person name="Chen C."/>
            <person name="Cichocki N."/>
            <person name="Clum A."/>
            <person name="Culley D."/>
            <person name="Crous P.W."/>
            <person name="Fauchery L."/>
            <person name="Girlanda M."/>
            <person name="Hayes R.D."/>
            <person name="Keri Z."/>
            <person name="LaButti K."/>
            <person name="Lipzen A."/>
            <person name="Lombard V."/>
            <person name="Magnuson J."/>
            <person name="Maillard F."/>
            <person name="Murat C."/>
            <person name="Nolan M."/>
            <person name="Ohm R.A."/>
            <person name="Pangilinan J."/>
            <person name="Pereira M.F."/>
            <person name="Perotto S."/>
            <person name="Peter M."/>
            <person name="Pfister S."/>
            <person name="Riley R."/>
            <person name="Sitrit Y."/>
            <person name="Stielow J.B."/>
            <person name="Szollosi G."/>
            <person name="Zifcakova L."/>
            <person name="Stursova M."/>
            <person name="Spatafora J.W."/>
            <person name="Tedersoo L."/>
            <person name="Vaario L.M."/>
            <person name="Yamada A."/>
            <person name="Yan M."/>
            <person name="Wang P."/>
            <person name="Xu J."/>
            <person name="Bruns T."/>
            <person name="Baldrian P."/>
            <person name="Vilgalys R."/>
            <person name="Dunand C."/>
            <person name="Henrissat B."/>
            <person name="Grigoriev I.V."/>
            <person name="Hibbett D."/>
            <person name="Nagy L.G."/>
            <person name="Martin F.M."/>
        </authorList>
    </citation>
    <scope>NUCLEOTIDE SEQUENCE</scope>
    <source>
        <strain evidence="2">Prilba</strain>
    </source>
</reference>
<organism evidence="2 3">
    <name type="scientific">Russula ochroleuca</name>
    <dbReference type="NCBI Taxonomy" id="152965"/>
    <lineage>
        <taxon>Eukaryota</taxon>
        <taxon>Fungi</taxon>
        <taxon>Dikarya</taxon>
        <taxon>Basidiomycota</taxon>
        <taxon>Agaricomycotina</taxon>
        <taxon>Agaricomycetes</taxon>
        <taxon>Russulales</taxon>
        <taxon>Russulaceae</taxon>
        <taxon>Russula</taxon>
    </lineage>
</organism>
<dbReference type="EMBL" id="WHVB01000036">
    <property type="protein sequence ID" value="KAF8467501.1"/>
    <property type="molecule type" value="Genomic_DNA"/>
</dbReference>
<dbReference type="Gene3D" id="2.160.20.10">
    <property type="entry name" value="Single-stranded right-handed beta-helix, Pectin lyase-like"/>
    <property type="match status" value="1"/>
</dbReference>
<evidence type="ECO:0000313" key="3">
    <source>
        <dbReference type="Proteomes" id="UP000759537"/>
    </source>
</evidence>
<sequence>MTSMRRERNREGVTARQDKTTACIPPDPPNIVTDRLNLALSSSGPSFILSLCPNALYMIQAPILFAAPDQEIGTLGYPTDDSRATRCHTTAVDGTCPKCSGAQLRNIQVNGNCAGAPPAGGEANIEMGGPNSKQLIEYVHSYDPRSWSCLHIAEGGFLCNNIVVQNNDIGHCGSDAFQQWADGISVSCRSAIVRNNVVSLVTGTTDGGIVLFGSPGTMVNTLLGGINMVDVIPWGGNYVGTVVQNNTIVGGLATDSDSAIQKDCQNVDDVIIKIGIAIGPQTWFGRLFLAVLNNMLTGAFGYGIVVTSARNFNVQGNKLVGNISFIGSRGPNCSASNPTPASTAFVVGLANVTASTLQSDFQPVQDAKGLTCVQPPPGGNFWPYGGNPS</sequence>
<feature type="compositionally biased region" description="Basic and acidic residues" evidence="1">
    <location>
        <begin position="1"/>
        <end position="19"/>
    </location>
</feature>
<evidence type="ECO:0000313" key="2">
    <source>
        <dbReference type="EMBL" id="KAF8467501.1"/>
    </source>
</evidence>
<evidence type="ECO:0000256" key="1">
    <source>
        <dbReference type="SAM" id="MobiDB-lite"/>
    </source>
</evidence>
<protein>
    <recommendedName>
        <fullName evidence="4">Right handed beta helix domain-containing protein</fullName>
    </recommendedName>
</protein>
<reference evidence="2" key="1">
    <citation type="submission" date="2019-10" db="EMBL/GenBank/DDBJ databases">
        <authorList>
            <consortium name="DOE Joint Genome Institute"/>
            <person name="Kuo A."/>
            <person name="Miyauchi S."/>
            <person name="Kiss E."/>
            <person name="Drula E."/>
            <person name="Kohler A."/>
            <person name="Sanchez-Garcia M."/>
            <person name="Andreopoulos B."/>
            <person name="Barry K.W."/>
            <person name="Bonito G."/>
            <person name="Buee M."/>
            <person name="Carver A."/>
            <person name="Chen C."/>
            <person name="Cichocki N."/>
            <person name="Clum A."/>
            <person name="Culley D."/>
            <person name="Crous P.W."/>
            <person name="Fauchery L."/>
            <person name="Girlanda M."/>
            <person name="Hayes R."/>
            <person name="Keri Z."/>
            <person name="LaButti K."/>
            <person name="Lipzen A."/>
            <person name="Lombard V."/>
            <person name="Magnuson J."/>
            <person name="Maillard F."/>
            <person name="Morin E."/>
            <person name="Murat C."/>
            <person name="Nolan M."/>
            <person name="Ohm R."/>
            <person name="Pangilinan J."/>
            <person name="Pereira M."/>
            <person name="Perotto S."/>
            <person name="Peter M."/>
            <person name="Riley R."/>
            <person name="Sitrit Y."/>
            <person name="Stielow B."/>
            <person name="Szollosi G."/>
            <person name="Zifcakova L."/>
            <person name="Stursova M."/>
            <person name="Spatafora J.W."/>
            <person name="Tedersoo L."/>
            <person name="Vaario L.-M."/>
            <person name="Yamada A."/>
            <person name="Yan M."/>
            <person name="Wang P."/>
            <person name="Xu J."/>
            <person name="Bruns T."/>
            <person name="Baldrian P."/>
            <person name="Vilgalys R."/>
            <person name="Henrissat B."/>
            <person name="Grigoriev I.V."/>
            <person name="Hibbett D."/>
            <person name="Nagy L.G."/>
            <person name="Martin F.M."/>
        </authorList>
    </citation>
    <scope>NUCLEOTIDE SEQUENCE</scope>
    <source>
        <strain evidence="2">Prilba</strain>
    </source>
</reference>
<keyword evidence="3" id="KW-1185">Reference proteome</keyword>
<dbReference type="OrthoDB" id="2587928at2759"/>
<comment type="caution">
    <text evidence="2">The sequence shown here is derived from an EMBL/GenBank/DDBJ whole genome shotgun (WGS) entry which is preliminary data.</text>
</comment>